<evidence type="ECO:0000313" key="2">
    <source>
        <dbReference type="Proteomes" id="UP000729290"/>
    </source>
</evidence>
<sequence length="61" mass="6455">MVCGFVQGNNCPLAQAYVPPQPYESPSTPEQSLACGTVFPALSMPYTSIFAQKGTKKGGMK</sequence>
<dbReference type="Proteomes" id="UP000729290">
    <property type="component" value="Unassembled WGS sequence"/>
</dbReference>
<accession>A0ABS2GBB1</accession>
<protein>
    <submittedName>
        <fullName evidence="1">Spore coat associated protein CotJA</fullName>
    </submittedName>
</protein>
<dbReference type="EMBL" id="JACSNV010000022">
    <property type="protein sequence ID" value="MBM6878786.1"/>
    <property type="molecule type" value="Genomic_DNA"/>
</dbReference>
<name>A0ABS2GBB1_9FIRM</name>
<gene>
    <name evidence="1" type="ORF">H9X83_11570</name>
</gene>
<keyword evidence="2" id="KW-1185">Reference proteome</keyword>
<proteinExistence type="predicted"/>
<organism evidence="1 2">
    <name type="scientific">Anaerotignum lactatifermentans</name>
    <dbReference type="NCBI Taxonomy" id="160404"/>
    <lineage>
        <taxon>Bacteria</taxon>
        <taxon>Bacillati</taxon>
        <taxon>Bacillota</taxon>
        <taxon>Clostridia</taxon>
        <taxon>Lachnospirales</taxon>
        <taxon>Anaerotignaceae</taxon>
        <taxon>Anaerotignum</taxon>
    </lineage>
</organism>
<dbReference type="InterPro" id="IPR020256">
    <property type="entry name" value="Spore_coat_CotJA"/>
</dbReference>
<reference evidence="1 2" key="1">
    <citation type="journal article" date="2021" name="Sci. Rep.">
        <title>The distribution of antibiotic resistance genes in chicken gut microbiota commensals.</title>
        <authorList>
            <person name="Juricova H."/>
            <person name="Matiasovicova J."/>
            <person name="Kubasova T."/>
            <person name="Cejkova D."/>
            <person name="Rychlik I."/>
        </authorList>
    </citation>
    <scope>NUCLEOTIDE SEQUENCE [LARGE SCALE GENOMIC DNA]</scope>
    <source>
        <strain evidence="1 2">An431b</strain>
    </source>
</reference>
<comment type="caution">
    <text evidence="1">The sequence shown here is derived from an EMBL/GenBank/DDBJ whole genome shotgun (WGS) entry which is preliminary data.</text>
</comment>
<evidence type="ECO:0000313" key="1">
    <source>
        <dbReference type="EMBL" id="MBM6878786.1"/>
    </source>
</evidence>
<dbReference type="Pfam" id="PF11007">
    <property type="entry name" value="CotJA"/>
    <property type="match status" value="1"/>
</dbReference>